<reference evidence="2 3" key="1">
    <citation type="journal article" date="2014" name="Genome Announc.">
        <title>Draft Genome Sequences of Marinobacter similis A3d10T and Marinobacter salarius R9SW1T.</title>
        <authorList>
            <person name="Ivanova E.P."/>
            <person name="Ng H.J."/>
            <person name="Webb H.K."/>
            <person name="Feng G."/>
            <person name="Oshima K."/>
            <person name="Hattori M."/>
            <person name="Ohkuma M."/>
            <person name="Sergeev A.F."/>
            <person name="Mikhailov V.V."/>
            <person name="Crawford R.J."/>
            <person name="Sawabe T."/>
        </authorList>
    </citation>
    <scope>NUCLEOTIDE SEQUENCE [LARGE SCALE GENOMIC DNA]</scope>
    <source>
        <strain evidence="3">A3d10 and R9SW1</strain>
    </source>
</reference>
<organism evidence="2 3">
    <name type="scientific">Marinobacter salarius</name>
    <dbReference type="NCBI Taxonomy" id="1420917"/>
    <lineage>
        <taxon>Bacteria</taxon>
        <taxon>Pseudomonadati</taxon>
        <taxon>Pseudomonadota</taxon>
        <taxon>Gammaproteobacteria</taxon>
        <taxon>Pseudomonadales</taxon>
        <taxon>Marinobacteraceae</taxon>
        <taxon>Marinobacter</taxon>
    </lineage>
</organism>
<dbReference type="Proteomes" id="UP000035081">
    <property type="component" value="Chromosome"/>
</dbReference>
<dbReference type="AlphaFoldDB" id="W5YS10"/>
<gene>
    <name evidence="2" type="ORF">AU15_11520</name>
</gene>
<protein>
    <submittedName>
        <fullName evidence="2">Nitrate ABC transporter substrate-binding protein</fullName>
    </submittedName>
</protein>
<dbReference type="InterPro" id="IPR015168">
    <property type="entry name" value="SsuA/THI5"/>
</dbReference>
<dbReference type="EMBL" id="CP007152">
    <property type="protein sequence ID" value="AHI31679.1"/>
    <property type="molecule type" value="Genomic_DNA"/>
</dbReference>
<dbReference type="GO" id="GO:0009228">
    <property type="term" value="P:thiamine biosynthetic process"/>
    <property type="evidence" value="ECO:0007669"/>
    <property type="project" value="InterPro"/>
</dbReference>
<evidence type="ECO:0000313" key="2">
    <source>
        <dbReference type="EMBL" id="AHI31679.1"/>
    </source>
</evidence>
<dbReference type="KEGG" id="msr:AU15_11520"/>
<name>W5YS10_9GAMM</name>
<proteinExistence type="predicted"/>
<dbReference type="PANTHER" id="PTHR31528:SF3">
    <property type="entry name" value="THIAMINE BIOSYNTHESIS PROTEIN HI_0357-RELATED"/>
    <property type="match status" value="1"/>
</dbReference>
<dbReference type="InterPro" id="IPR027939">
    <property type="entry name" value="NMT1/THI5"/>
</dbReference>
<dbReference type="Gene3D" id="3.40.190.10">
    <property type="entry name" value="Periplasmic binding protein-like II"/>
    <property type="match status" value="2"/>
</dbReference>
<sequence>MNSLNEEVTMEIVKTLAAGITLSLGAISGFAQAEELTPVTVATTWYAQAEHGGFYAAKAMGIYEDYGLDVTIKMGGPQVNNVQLLMGGSVDFIMGYALQSFNSVNQDIPLVTVAAFFQKDPQSLVVHTGVGNDSLEDMKGKPMRVPTAGRVAYWPWLKTEYGYTDDQLQAYDYSFAPFIRDEQTIQQGYVTNDGFFLEQAGVEGKSLLLADYGWEAYSATLDTTHEMVEENPEVVQKMVEATAKGWEAYFENPAPANALIKEDNPEMQDELLAYSHAKMQEEGILLSGAAEGGQYGMMTRERWQAFFEDMVAAGTLPEDLDWEAAFDLSFVEAVYAD</sequence>
<dbReference type="PANTHER" id="PTHR31528">
    <property type="entry name" value="4-AMINO-5-HYDROXYMETHYL-2-METHYLPYRIMIDINE PHOSPHATE SYNTHASE THI11-RELATED"/>
    <property type="match status" value="1"/>
</dbReference>
<feature type="domain" description="SsuA/THI5-like" evidence="1">
    <location>
        <begin position="49"/>
        <end position="255"/>
    </location>
</feature>
<evidence type="ECO:0000313" key="3">
    <source>
        <dbReference type="Proteomes" id="UP000035081"/>
    </source>
</evidence>
<accession>W5YS10</accession>
<dbReference type="HOGENOM" id="CLU_028871_1_4_6"/>
<dbReference type="Pfam" id="PF09084">
    <property type="entry name" value="NMT1"/>
    <property type="match status" value="1"/>
</dbReference>
<dbReference type="SUPFAM" id="SSF53850">
    <property type="entry name" value="Periplasmic binding protein-like II"/>
    <property type="match status" value="1"/>
</dbReference>
<evidence type="ECO:0000259" key="1">
    <source>
        <dbReference type="Pfam" id="PF09084"/>
    </source>
</evidence>